<dbReference type="PRINTS" id="PR00834">
    <property type="entry name" value="PROTEASES2C"/>
</dbReference>
<keyword evidence="5" id="KW-0472">Membrane</keyword>
<comment type="similarity">
    <text evidence="1">Belongs to the peptidase S1C family.</text>
</comment>
<dbReference type="SUPFAM" id="SSF50494">
    <property type="entry name" value="Trypsin-like serine proteases"/>
    <property type="match status" value="1"/>
</dbReference>
<keyword evidence="2 7" id="KW-0645">Protease</keyword>
<dbReference type="Pfam" id="PF13365">
    <property type="entry name" value="Trypsin_2"/>
    <property type="match status" value="1"/>
</dbReference>
<comment type="caution">
    <text evidence="7">The sequence shown here is derived from an EMBL/GenBank/DDBJ whole genome shotgun (WGS) entry which is preliminary data.</text>
</comment>
<dbReference type="InterPro" id="IPR043504">
    <property type="entry name" value="Peptidase_S1_PA_chymotrypsin"/>
</dbReference>
<accession>A0A927NBI4</accession>
<evidence type="ECO:0000256" key="5">
    <source>
        <dbReference type="SAM" id="Phobius"/>
    </source>
</evidence>
<keyword evidence="3 7" id="KW-0378">Hydrolase</keyword>
<evidence type="ECO:0000256" key="3">
    <source>
        <dbReference type="ARBA" id="ARBA00022801"/>
    </source>
</evidence>
<protein>
    <submittedName>
        <fullName evidence="7">Serine protease PepD</fullName>
        <ecNumber evidence="7">3.4.21.-</ecNumber>
    </submittedName>
</protein>
<evidence type="ECO:0000313" key="8">
    <source>
        <dbReference type="Proteomes" id="UP000638648"/>
    </source>
</evidence>
<evidence type="ECO:0000259" key="6">
    <source>
        <dbReference type="PROSITE" id="PS50106"/>
    </source>
</evidence>
<dbReference type="RefSeq" id="WP_238361757.1">
    <property type="nucleotide sequence ID" value="NZ_BAABJL010000176.1"/>
</dbReference>
<feature type="transmembrane region" description="Helical" evidence="5">
    <location>
        <begin position="112"/>
        <end position="137"/>
    </location>
</feature>
<dbReference type="InterPro" id="IPR001478">
    <property type="entry name" value="PDZ"/>
</dbReference>
<feature type="domain" description="PDZ" evidence="6">
    <location>
        <begin position="354"/>
        <end position="431"/>
    </location>
</feature>
<keyword evidence="5" id="KW-1133">Transmembrane helix</keyword>
<dbReference type="InterPro" id="IPR036034">
    <property type="entry name" value="PDZ_sf"/>
</dbReference>
<dbReference type="PANTHER" id="PTHR43343">
    <property type="entry name" value="PEPTIDASE S12"/>
    <property type="match status" value="1"/>
</dbReference>
<dbReference type="InterPro" id="IPR001940">
    <property type="entry name" value="Peptidase_S1C"/>
</dbReference>
<dbReference type="GO" id="GO:0006508">
    <property type="term" value="P:proteolysis"/>
    <property type="evidence" value="ECO:0007669"/>
    <property type="project" value="UniProtKB-KW"/>
</dbReference>
<dbReference type="Gene3D" id="2.40.10.10">
    <property type="entry name" value="Trypsin-like serine proteases"/>
    <property type="match status" value="2"/>
</dbReference>
<evidence type="ECO:0000256" key="4">
    <source>
        <dbReference type="SAM" id="MobiDB-lite"/>
    </source>
</evidence>
<dbReference type="InterPro" id="IPR009003">
    <property type="entry name" value="Peptidase_S1_PA"/>
</dbReference>
<dbReference type="SMART" id="SM00228">
    <property type="entry name" value="PDZ"/>
    <property type="match status" value="1"/>
</dbReference>
<gene>
    <name evidence="7" type="ORF">HEB94_008633</name>
</gene>
<organism evidence="7 8">
    <name type="scientific">Actinopolymorpha pittospori</name>
    <dbReference type="NCBI Taxonomy" id="648752"/>
    <lineage>
        <taxon>Bacteria</taxon>
        <taxon>Bacillati</taxon>
        <taxon>Actinomycetota</taxon>
        <taxon>Actinomycetes</taxon>
        <taxon>Propionibacteriales</taxon>
        <taxon>Actinopolymorphaceae</taxon>
        <taxon>Actinopolymorpha</taxon>
    </lineage>
</organism>
<feature type="compositionally biased region" description="Basic and acidic residues" evidence="4">
    <location>
        <begin position="1"/>
        <end position="18"/>
    </location>
</feature>
<evidence type="ECO:0000256" key="2">
    <source>
        <dbReference type="ARBA" id="ARBA00022670"/>
    </source>
</evidence>
<evidence type="ECO:0000256" key="1">
    <source>
        <dbReference type="ARBA" id="ARBA00010541"/>
    </source>
</evidence>
<dbReference type="EC" id="3.4.21.-" evidence="7"/>
<dbReference type="Gene3D" id="2.30.42.10">
    <property type="match status" value="1"/>
</dbReference>
<keyword evidence="8" id="KW-1185">Reference proteome</keyword>
<evidence type="ECO:0000313" key="7">
    <source>
        <dbReference type="EMBL" id="MBE1611785.1"/>
    </source>
</evidence>
<dbReference type="SUPFAM" id="SSF50156">
    <property type="entry name" value="PDZ domain-like"/>
    <property type="match status" value="1"/>
</dbReference>
<dbReference type="PANTHER" id="PTHR43343:SF3">
    <property type="entry name" value="PROTEASE DO-LIKE 8, CHLOROPLASTIC"/>
    <property type="match status" value="1"/>
</dbReference>
<name>A0A927NBI4_9ACTN</name>
<dbReference type="GO" id="GO:0004252">
    <property type="term" value="F:serine-type endopeptidase activity"/>
    <property type="evidence" value="ECO:0007669"/>
    <property type="project" value="InterPro"/>
</dbReference>
<feature type="region of interest" description="Disordered" evidence="4">
    <location>
        <begin position="1"/>
        <end position="107"/>
    </location>
</feature>
<feature type="compositionally biased region" description="Pro residues" evidence="4">
    <location>
        <begin position="77"/>
        <end position="87"/>
    </location>
</feature>
<proteinExistence type="inferred from homology"/>
<reference evidence="7" key="1">
    <citation type="submission" date="2020-10" db="EMBL/GenBank/DDBJ databases">
        <title>Sequencing the genomes of 1000 actinobacteria strains.</title>
        <authorList>
            <person name="Klenk H.-P."/>
        </authorList>
    </citation>
    <scope>NUCLEOTIDE SEQUENCE</scope>
    <source>
        <strain evidence="7">DSM 45354</strain>
    </source>
</reference>
<dbReference type="AlphaFoldDB" id="A0A927NBI4"/>
<dbReference type="EMBL" id="JADBEM010000001">
    <property type="protein sequence ID" value="MBE1611785.1"/>
    <property type="molecule type" value="Genomic_DNA"/>
</dbReference>
<dbReference type="Proteomes" id="UP000638648">
    <property type="component" value="Unassembled WGS sequence"/>
</dbReference>
<sequence>MTERSEGLEDGRERRAERPTPPPADHAHATQAPRPQGPTGVPLQRMNRPFGYPTERPDFEPPPAWAHPAAGNGSGPAPRPFGLPPTGPGNNGNGSNGSPTTGTGGRLPRRNVLIVVGVVLALVAATLGASAGVFATLRWGPALITSAPPQPTDELGSRASAFPKPESAATVAGALLPSVVQISVAAAQGRVGGSGFVLRDDGYILTNNHVVASASGGEIKVAFNNGDEATATVVGRSPSYDLAVIRVKGVKNLKPVALGNSDKVLVGEPVVALGSPLGLAGTVTTGIVSARNRPVTAGGGESEMSYINALQTDAAINPGNSGGPLVNLRAEVVGVNSAIATVGDRSGFNESEQQGSIGLGFSIPINQARRTADQIIRTGHAVYPVVGAVVDVSYQGPGARLGDVEPGSAAARAGLRRGDVVTVINGHKVNGADDLIVQIRSHVPGQRVELVYERGGDQHKVIVTLGQETG</sequence>
<dbReference type="PROSITE" id="PS50106">
    <property type="entry name" value="PDZ"/>
    <property type="match status" value="1"/>
</dbReference>
<dbReference type="Pfam" id="PF13180">
    <property type="entry name" value="PDZ_2"/>
    <property type="match status" value="1"/>
</dbReference>
<dbReference type="InterPro" id="IPR051201">
    <property type="entry name" value="Chloro_Bact_Ser_Proteases"/>
</dbReference>
<keyword evidence="5" id="KW-0812">Transmembrane</keyword>